<keyword evidence="1" id="KW-0472">Membrane</keyword>
<feature type="transmembrane region" description="Helical" evidence="1">
    <location>
        <begin position="75"/>
        <end position="96"/>
    </location>
</feature>
<accession>A0ABQ0AZ98</accession>
<keyword evidence="1" id="KW-0812">Transmembrane</keyword>
<dbReference type="Pfam" id="PF14358">
    <property type="entry name" value="DUF4405"/>
    <property type="match status" value="1"/>
</dbReference>
<reference evidence="3 4" key="1">
    <citation type="submission" date="2024-04" db="EMBL/GenBank/DDBJ databases">
        <title>Defined microbial consortia suppress multidrug-resistant proinflammatory Enterobacteriaceae via ecological control.</title>
        <authorList>
            <person name="Furuichi M."/>
            <person name="Kawaguchi T."/>
            <person name="Pust M."/>
            <person name="Yasuma K."/>
            <person name="Plichta D."/>
            <person name="Hasegawa N."/>
            <person name="Ohya T."/>
            <person name="Bhattarai S."/>
            <person name="Sasajima S."/>
            <person name="Aoto Y."/>
            <person name="Tuganbaev T."/>
            <person name="Yaginuma M."/>
            <person name="Ueda M."/>
            <person name="Okahashi N."/>
            <person name="Amafuji K."/>
            <person name="Kiridooshi Y."/>
            <person name="Sugita K."/>
            <person name="Strazar M."/>
            <person name="Skelly A."/>
            <person name="Suda W."/>
            <person name="Hattori M."/>
            <person name="Nakamoto N."/>
            <person name="Caballero S."/>
            <person name="Norman J."/>
            <person name="Olle B."/>
            <person name="Tanoue T."/>
            <person name="Arita M."/>
            <person name="Bucci V."/>
            <person name="Atarashi K."/>
            <person name="Xavier R."/>
            <person name="Honda K."/>
        </authorList>
    </citation>
    <scope>NUCLEOTIDE SEQUENCE [LARGE SCALE GENOMIC DNA]</scope>
    <source>
        <strain evidence="4">f13</strain>
    </source>
</reference>
<dbReference type="RefSeq" id="WP_390470101.1">
    <property type="nucleotide sequence ID" value="NZ_BAABXL010000001.1"/>
</dbReference>
<dbReference type="SUPFAM" id="SSF81342">
    <property type="entry name" value="Transmembrane di-heme cytochromes"/>
    <property type="match status" value="1"/>
</dbReference>
<name>A0ABQ0AZ98_9FIRM</name>
<protein>
    <submittedName>
        <fullName evidence="3">DUF4405 domain-containing protein</fullName>
    </submittedName>
</protein>
<proteinExistence type="predicted"/>
<feature type="transmembrane region" description="Helical" evidence="1">
    <location>
        <begin position="150"/>
        <end position="171"/>
    </location>
</feature>
<keyword evidence="1" id="KW-1133">Transmembrane helix</keyword>
<evidence type="ECO:0000313" key="3">
    <source>
        <dbReference type="EMBL" id="GAA6269350.1"/>
    </source>
</evidence>
<feature type="transmembrane region" description="Helical" evidence="1">
    <location>
        <begin position="195"/>
        <end position="218"/>
    </location>
</feature>
<dbReference type="InterPro" id="IPR025517">
    <property type="entry name" value="DUF4405"/>
</dbReference>
<evidence type="ECO:0000256" key="1">
    <source>
        <dbReference type="SAM" id="Phobius"/>
    </source>
</evidence>
<dbReference type="InterPro" id="IPR016174">
    <property type="entry name" value="Di-haem_cyt_TM"/>
</dbReference>
<feature type="transmembrane region" description="Helical" evidence="1">
    <location>
        <begin position="35"/>
        <end position="54"/>
    </location>
</feature>
<organism evidence="3 4">
    <name type="scientific">Enterocloster alcoholdehydrogenati</name>
    <dbReference type="NCBI Taxonomy" id="2547410"/>
    <lineage>
        <taxon>Bacteria</taxon>
        <taxon>Bacillati</taxon>
        <taxon>Bacillota</taxon>
        <taxon>Clostridia</taxon>
        <taxon>Lachnospirales</taxon>
        <taxon>Lachnospiraceae</taxon>
        <taxon>Enterocloster</taxon>
    </lineage>
</organism>
<keyword evidence="4" id="KW-1185">Reference proteome</keyword>
<dbReference type="EMBL" id="BAABXL010000001">
    <property type="protein sequence ID" value="GAA6269350.1"/>
    <property type="molecule type" value="Genomic_DNA"/>
</dbReference>
<comment type="caution">
    <text evidence="3">The sequence shown here is derived from an EMBL/GenBank/DDBJ whole genome shotgun (WGS) entry which is preliminary data.</text>
</comment>
<gene>
    <name evidence="3" type="ORF">F130042H8_24100</name>
</gene>
<feature type="domain" description="Flavinylation-associated cytochrome" evidence="2">
    <location>
        <begin position="72"/>
        <end position="131"/>
    </location>
</feature>
<sequence>MTTKFKIKIGIDMLMTMGLLFLSGFQFWGDIAHEWAGAAMFVLFILHHMLNISWHRNLFRGTYTWIRSIQTFLDLLLTAAMAVQMYSGIVLSRYVFDFLPIEGGTALARRLHILGAYWGFLLMSLHLGLHWNMILGMLRKLTGKKTAANGHRLALFLLGAGISVYGLWVFVKRDFMTYLFLKSEFVFMDYSEPPVLFYLDYLALMGLCIFIAHYGAVLCRKMTKKGGKAQ</sequence>
<feature type="transmembrane region" description="Helical" evidence="1">
    <location>
        <begin position="9"/>
        <end position="29"/>
    </location>
</feature>
<evidence type="ECO:0000259" key="2">
    <source>
        <dbReference type="Pfam" id="PF14358"/>
    </source>
</evidence>
<evidence type="ECO:0000313" key="4">
    <source>
        <dbReference type="Proteomes" id="UP001600894"/>
    </source>
</evidence>
<dbReference type="Proteomes" id="UP001600894">
    <property type="component" value="Unassembled WGS sequence"/>
</dbReference>
<feature type="transmembrane region" description="Helical" evidence="1">
    <location>
        <begin position="116"/>
        <end position="138"/>
    </location>
</feature>